<comment type="cofactor">
    <cofactor evidence="5">
        <name>Fe(2+)</name>
        <dbReference type="ChEBI" id="CHEBI:29033"/>
    </cofactor>
    <text evidence="5">Binds 1 Fe(2+) ion per subunit.</text>
</comment>
<dbReference type="PANTHER" id="PTHR10543">
    <property type="entry name" value="BETA-CAROTENE DIOXYGENASE"/>
    <property type="match status" value="1"/>
</dbReference>
<feature type="compositionally biased region" description="Basic and acidic residues" evidence="6">
    <location>
        <begin position="1"/>
        <end position="14"/>
    </location>
</feature>
<proteinExistence type="inferred from homology"/>
<reference evidence="7 8" key="1">
    <citation type="submission" date="2019-02" db="EMBL/GenBank/DDBJ databases">
        <title>Genomic Encyclopedia of Type Strains, Phase IV (KMG-IV): sequencing the most valuable type-strain genomes for metagenomic binning, comparative biology and taxonomic classification.</title>
        <authorList>
            <person name="Goeker M."/>
        </authorList>
    </citation>
    <scope>NUCLEOTIDE SEQUENCE [LARGE SCALE GENOMIC DNA]</scope>
    <source>
        <strain evidence="7 8">DSM 19570</strain>
    </source>
</reference>
<feature type="binding site" evidence="5">
    <location>
        <position position="232"/>
    </location>
    <ligand>
        <name>Fe cation</name>
        <dbReference type="ChEBI" id="CHEBI:24875"/>
        <note>catalytic</note>
    </ligand>
</feature>
<evidence type="ECO:0000256" key="5">
    <source>
        <dbReference type="PIRSR" id="PIRSR604294-1"/>
    </source>
</evidence>
<comment type="similarity">
    <text evidence="1">Belongs to the carotenoid oxygenase family.</text>
</comment>
<evidence type="ECO:0000313" key="7">
    <source>
        <dbReference type="EMBL" id="RZT98185.1"/>
    </source>
</evidence>
<dbReference type="Proteomes" id="UP000293671">
    <property type="component" value="Unassembled WGS sequence"/>
</dbReference>
<evidence type="ECO:0000256" key="4">
    <source>
        <dbReference type="ARBA" id="ARBA00023004"/>
    </source>
</evidence>
<dbReference type="AlphaFoldDB" id="A0A4V2FTH5"/>
<dbReference type="EMBL" id="SHKP01000006">
    <property type="protein sequence ID" value="RZT98185.1"/>
    <property type="molecule type" value="Genomic_DNA"/>
</dbReference>
<protein>
    <submittedName>
        <fullName evidence="7">Carotenoid cleavage dioxygenase-like enzyme</fullName>
    </submittedName>
</protein>
<keyword evidence="8" id="KW-1185">Reference proteome</keyword>
<dbReference type="InterPro" id="IPR004294">
    <property type="entry name" value="Carotenoid_Oase"/>
</dbReference>
<dbReference type="RefSeq" id="WP_130432694.1">
    <property type="nucleotide sequence ID" value="NZ_SHKP01000006.1"/>
</dbReference>
<evidence type="ECO:0000256" key="6">
    <source>
        <dbReference type="SAM" id="MobiDB-lite"/>
    </source>
</evidence>
<evidence type="ECO:0000256" key="1">
    <source>
        <dbReference type="ARBA" id="ARBA00006787"/>
    </source>
</evidence>
<feature type="region of interest" description="Disordered" evidence="6">
    <location>
        <begin position="1"/>
        <end position="20"/>
    </location>
</feature>
<evidence type="ECO:0000256" key="3">
    <source>
        <dbReference type="ARBA" id="ARBA00023002"/>
    </source>
</evidence>
<keyword evidence="4 5" id="KW-0408">Iron</keyword>
<feature type="binding site" evidence="5">
    <location>
        <position position="183"/>
    </location>
    <ligand>
        <name>Fe cation</name>
        <dbReference type="ChEBI" id="CHEBI:24875"/>
        <note>catalytic</note>
    </ligand>
</feature>
<sequence>MAAVLERPESKPRVEPALPGRLRGFQSGAREIDDAPMRVHGTLPGWLRGRLLLNGPALWELPKGQYEHWFDGLAMLHGIAINGGAGTARYRSRFQHSEDYLRSIALGAPALGAFDTPKHDRWFTRVISPRNTDNGAVVMARIGEDWISMTETPMVTEFDAATLTTIGRVRFEDDLHIDLMAAHGFTDADGNWWNVGIQLGPKSVYRLFRVAAGTRRREPRGEIRVAQAGYLHAFARSERHALVWECALRAQPLSLRFSGKPYIRAFKWDAGGGSMLHAISLDDGSVRSWALPPIFCFHAVQAWEQGDEILVELITYEDASVVDDLRLQPLRNCAPQQVLPQLVRYRLRPGHSDALPELVAAGVELPQVHPARIGAGAATCMWGSGLDPERRATFLDRTVRLDLRSGERRVWQRPNAVQLEPLFVPRPGSAVEDDGVLLVPTLADGDTGGMIGVLDARSLEGLAMLEAPQVIPFGFHAAFEPAAQSF</sequence>
<dbReference type="GO" id="GO:0010436">
    <property type="term" value="F:carotenoid dioxygenase activity"/>
    <property type="evidence" value="ECO:0007669"/>
    <property type="project" value="TreeGrafter"/>
</dbReference>
<evidence type="ECO:0000256" key="2">
    <source>
        <dbReference type="ARBA" id="ARBA00022723"/>
    </source>
</evidence>
<dbReference type="GO" id="GO:0016121">
    <property type="term" value="P:carotene catabolic process"/>
    <property type="evidence" value="ECO:0007669"/>
    <property type="project" value="TreeGrafter"/>
</dbReference>
<dbReference type="GO" id="GO:0046872">
    <property type="term" value="F:metal ion binding"/>
    <property type="evidence" value="ECO:0007669"/>
    <property type="project" value="UniProtKB-KW"/>
</dbReference>
<gene>
    <name evidence="7" type="ORF">EV670_2595</name>
</gene>
<keyword evidence="2 5" id="KW-0479">Metal-binding</keyword>
<name>A0A4V2FTH5_9BURK</name>
<dbReference type="OrthoDB" id="6636843at2"/>
<organism evidence="7 8">
    <name type="scientific">Rivibacter subsaxonicus</name>
    <dbReference type="NCBI Taxonomy" id="457575"/>
    <lineage>
        <taxon>Bacteria</taxon>
        <taxon>Pseudomonadati</taxon>
        <taxon>Pseudomonadota</taxon>
        <taxon>Betaproteobacteria</taxon>
        <taxon>Burkholderiales</taxon>
        <taxon>Rivibacter</taxon>
    </lineage>
</organism>
<keyword evidence="7" id="KW-0223">Dioxygenase</keyword>
<comment type="caution">
    <text evidence="7">The sequence shown here is derived from an EMBL/GenBank/DDBJ whole genome shotgun (WGS) entry which is preliminary data.</text>
</comment>
<feature type="binding site" evidence="5">
    <location>
        <position position="298"/>
    </location>
    <ligand>
        <name>Fe cation</name>
        <dbReference type="ChEBI" id="CHEBI:24875"/>
        <note>catalytic</note>
    </ligand>
</feature>
<evidence type="ECO:0000313" key="8">
    <source>
        <dbReference type="Proteomes" id="UP000293671"/>
    </source>
</evidence>
<accession>A0A4V2FTH5</accession>
<keyword evidence="3" id="KW-0560">Oxidoreductase</keyword>
<dbReference type="Pfam" id="PF03055">
    <property type="entry name" value="RPE65"/>
    <property type="match status" value="1"/>
</dbReference>
<feature type="binding site" evidence="5">
    <location>
        <position position="476"/>
    </location>
    <ligand>
        <name>Fe cation</name>
        <dbReference type="ChEBI" id="CHEBI:24875"/>
        <note>catalytic</note>
    </ligand>
</feature>
<dbReference type="PANTHER" id="PTHR10543:SF24">
    <property type="entry name" value="CAROTENOID ISOMEROOXYGENASE"/>
    <property type="match status" value="1"/>
</dbReference>